<comment type="catalytic activity">
    <reaction evidence="11 12 13">
        <text>L-threonyl-[protein] + FAD = FMN-L-threonyl-[protein] + AMP + H(+)</text>
        <dbReference type="Rhea" id="RHEA:36847"/>
        <dbReference type="Rhea" id="RHEA-COMP:11060"/>
        <dbReference type="Rhea" id="RHEA-COMP:11061"/>
        <dbReference type="ChEBI" id="CHEBI:15378"/>
        <dbReference type="ChEBI" id="CHEBI:30013"/>
        <dbReference type="ChEBI" id="CHEBI:57692"/>
        <dbReference type="ChEBI" id="CHEBI:74257"/>
        <dbReference type="ChEBI" id="CHEBI:456215"/>
        <dbReference type="EC" id="2.7.1.180"/>
    </reaction>
</comment>
<keyword evidence="13" id="KW-0472">Membrane</keyword>
<evidence type="ECO:0000256" key="6">
    <source>
        <dbReference type="ARBA" id="ARBA00022679"/>
    </source>
</evidence>
<evidence type="ECO:0000256" key="1">
    <source>
        <dbReference type="ARBA" id="ARBA00001946"/>
    </source>
</evidence>
<organism evidence="14 15">
    <name type="scientific">Microbulbifer variabilis</name>
    <dbReference type="NCBI Taxonomy" id="266805"/>
    <lineage>
        <taxon>Bacteria</taxon>
        <taxon>Pseudomonadati</taxon>
        <taxon>Pseudomonadota</taxon>
        <taxon>Gammaproteobacteria</taxon>
        <taxon>Cellvibrionales</taxon>
        <taxon>Microbulbiferaceae</taxon>
        <taxon>Microbulbifer</taxon>
    </lineage>
</organism>
<evidence type="ECO:0000313" key="15">
    <source>
        <dbReference type="Proteomes" id="UP001055658"/>
    </source>
</evidence>
<protein>
    <recommendedName>
        <fullName evidence="4 12">FAD:protein FMN transferase</fullName>
        <ecNumber evidence="3 12">2.7.1.180</ecNumber>
    </recommendedName>
    <alternativeName>
        <fullName evidence="10 12">Flavin transferase</fullName>
    </alternativeName>
</protein>
<evidence type="ECO:0000256" key="8">
    <source>
        <dbReference type="ARBA" id="ARBA00022827"/>
    </source>
</evidence>
<keyword evidence="13" id="KW-1003">Cell membrane</keyword>
<evidence type="ECO:0000256" key="10">
    <source>
        <dbReference type="ARBA" id="ARBA00031306"/>
    </source>
</evidence>
<keyword evidence="13" id="KW-0997">Cell inner membrane</keyword>
<dbReference type="SUPFAM" id="SSF143631">
    <property type="entry name" value="ApbE-like"/>
    <property type="match status" value="1"/>
</dbReference>
<accession>A0ABY4V6Q4</accession>
<dbReference type="PANTHER" id="PTHR30040:SF2">
    <property type="entry name" value="FAD:PROTEIN FMN TRANSFERASE"/>
    <property type="match status" value="1"/>
</dbReference>
<dbReference type="PROSITE" id="PS51257">
    <property type="entry name" value="PROKAR_LIPOPROTEIN"/>
    <property type="match status" value="1"/>
</dbReference>
<evidence type="ECO:0000256" key="9">
    <source>
        <dbReference type="ARBA" id="ARBA00022842"/>
    </source>
</evidence>
<sequence>MLNAIKAPIKAKTGPVLPALFLLWATVIFTACTPAAENWQLSGRTMGTTYHITVVDVPQSLKRSELQALIDDELQQVNQEMSTYIEDSELMRFNRGPVGEAIPVSEPLVDIVALSLDIYRRSQGAFEVTVGPLVNLWGFGPQPEPEKIPSDAEIAGLQKVVGSDALKVTRKPDTITRQRPVEIDLSAIAKGHGVDRVALLLEQQGIRNYLVEIGGELRTQGVNPKGKTWVIGIEAPDSFGQMVQQPIGVSGKAVATSGDYRNYYERDGVRYAHSIDPRTGRPLQHKLASVTVLADTCAEADGLATALNVLGAEEGLALAERENLAVFMLVKTDKGFEERYSRAFAPYLERSE</sequence>
<comment type="cofactor">
    <cofactor evidence="1 13">
        <name>Mg(2+)</name>
        <dbReference type="ChEBI" id="CHEBI:18420"/>
    </cofactor>
</comment>
<keyword evidence="13" id="KW-0449">Lipoprotein</keyword>
<comment type="similarity">
    <text evidence="2 12 13">Belongs to the ApbE family.</text>
</comment>
<evidence type="ECO:0000256" key="4">
    <source>
        <dbReference type="ARBA" id="ARBA00016337"/>
    </source>
</evidence>
<proteinExistence type="inferred from homology"/>
<evidence type="ECO:0000256" key="5">
    <source>
        <dbReference type="ARBA" id="ARBA00022630"/>
    </source>
</evidence>
<dbReference type="RefSeq" id="WP_252081950.1">
    <property type="nucleotide sequence ID" value="NZ_CP092418.1"/>
</dbReference>
<keyword evidence="7 12" id="KW-0479">Metal-binding</keyword>
<comment type="subcellular location">
    <subcellularLocation>
        <location evidence="13">Cell inner membrane</location>
        <topology evidence="13">Lipid-anchor</topology>
        <orientation evidence="13">Periplasmic side</orientation>
    </subcellularLocation>
</comment>
<name>A0ABY4V6Q4_9GAMM</name>
<keyword evidence="5 12" id="KW-0285">Flavoprotein</keyword>
<evidence type="ECO:0000256" key="12">
    <source>
        <dbReference type="PIRNR" id="PIRNR006268"/>
    </source>
</evidence>
<dbReference type="EMBL" id="CP092418">
    <property type="protein sequence ID" value="USD19857.1"/>
    <property type="molecule type" value="Genomic_DNA"/>
</dbReference>
<keyword evidence="15" id="KW-1185">Reference proteome</keyword>
<dbReference type="InterPro" id="IPR003374">
    <property type="entry name" value="ApbE-like_sf"/>
</dbReference>
<evidence type="ECO:0000313" key="14">
    <source>
        <dbReference type="EMBL" id="USD19857.1"/>
    </source>
</evidence>
<dbReference type="InterPro" id="IPR024932">
    <property type="entry name" value="ApbE"/>
</dbReference>
<comment type="function">
    <text evidence="13">Flavin transferase that catalyzes the transfer of the FMN moiety of FAD and its covalent binding to the hydroxyl group of a threonine residue in a target flavoprotein.</text>
</comment>
<dbReference type="EC" id="2.7.1.180" evidence="3 12"/>
<dbReference type="Proteomes" id="UP001055658">
    <property type="component" value="Chromosome"/>
</dbReference>
<evidence type="ECO:0000256" key="3">
    <source>
        <dbReference type="ARBA" id="ARBA00011955"/>
    </source>
</evidence>
<evidence type="ECO:0000256" key="7">
    <source>
        <dbReference type="ARBA" id="ARBA00022723"/>
    </source>
</evidence>
<reference evidence="14" key="1">
    <citation type="submission" date="2022-02" db="EMBL/GenBank/DDBJ databases">
        <title>Coral-associated bacteria.</title>
        <authorList>
            <person name="Tang K."/>
            <person name="Wang X."/>
        </authorList>
    </citation>
    <scope>NUCLEOTIDE SEQUENCE</scope>
    <source>
        <strain evidence="14">SCSIO 43006</strain>
    </source>
</reference>
<keyword evidence="9 12" id="KW-0460">Magnesium</keyword>
<dbReference type="Gene3D" id="3.10.520.10">
    <property type="entry name" value="ApbE-like domains"/>
    <property type="match status" value="1"/>
</dbReference>
<evidence type="ECO:0000256" key="2">
    <source>
        <dbReference type="ARBA" id="ARBA00008282"/>
    </source>
</evidence>
<dbReference type="PANTHER" id="PTHR30040">
    <property type="entry name" value="THIAMINE BIOSYNTHESIS LIPOPROTEIN APBE"/>
    <property type="match status" value="1"/>
</dbReference>
<keyword evidence="6 12" id="KW-0808">Transferase</keyword>
<dbReference type="PIRSF" id="PIRSF006268">
    <property type="entry name" value="ApbE"/>
    <property type="match status" value="1"/>
</dbReference>
<dbReference type="GO" id="GO:0016740">
    <property type="term" value="F:transferase activity"/>
    <property type="evidence" value="ECO:0007669"/>
    <property type="project" value="UniProtKB-KW"/>
</dbReference>
<evidence type="ECO:0000256" key="11">
    <source>
        <dbReference type="ARBA" id="ARBA00048540"/>
    </source>
</evidence>
<gene>
    <name evidence="14" type="ORF">MJO52_12270</name>
</gene>
<evidence type="ECO:0000256" key="13">
    <source>
        <dbReference type="RuleBase" id="RU363002"/>
    </source>
</evidence>
<dbReference type="Pfam" id="PF02424">
    <property type="entry name" value="ApbE"/>
    <property type="match status" value="1"/>
</dbReference>
<keyword evidence="8 12" id="KW-0274">FAD</keyword>